<dbReference type="HOGENOM" id="CLU_654334_0_0_1"/>
<evidence type="ECO:0000256" key="1">
    <source>
        <dbReference type="SAM" id="MobiDB-lite"/>
    </source>
</evidence>
<dbReference type="RefSeq" id="XP_009057051.1">
    <property type="nucleotide sequence ID" value="XM_009058803.1"/>
</dbReference>
<evidence type="ECO:0000313" key="3">
    <source>
        <dbReference type="EMBL" id="ESO92124.1"/>
    </source>
</evidence>
<gene>
    <name evidence="3" type="ORF">LOTGIDRAFT_162775</name>
</gene>
<evidence type="ECO:0000313" key="4">
    <source>
        <dbReference type="Proteomes" id="UP000030746"/>
    </source>
</evidence>
<name>V4BST0_LOTGI</name>
<reference evidence="3 4" key="1">
    <citation type="journal article" date="2013" name="Nature">
        <title>Insights into bilaterian evolution from three spiralian genomes.</title>
        <authorList>
            <person name="Simakov O."/>
            <person name="Marletaz F."/>
            <person name="Cho S.J."/>
            <person name="Edsinger-Gonzales E."/>
            <person name="Havlak P."/>
            <person name="Hellsten U."/>
            <person name="Kuo D.H."/>
            <person name="Larsson T."/>
            <person name="Lv J."/>
            <person name="Arendt D."/>
            <person name="Savage R."/>
            <person name="Osoegawa K."/>
            <person name="de Jong P."/>
            <person name="Grimwood J."/>
            <person name="Chapman J.A."/>
            <person name="Shapiro H."/>
            <person name="Aerts A."/>
            <person name="Otillar R.P."/>
            <person name="Terry A.Y."/>
            <person name="Boore J.L."/>
            <person name="Grigoriev I.V."/>
            <person name="Lindberg D.R."/>
            <person name="Seaver E.C."/>
            <person name="Weisblat D.A."/>
            <person name="Putnam N.H."/>
            <person name="Rokhsar D.S."/>
        </authorList>
    </citation>
    <scope>NUCLEOTIDE SEQUENCE [LARGE SCALE GENOMIC DNA]</scope>
</reference>
<feature type="region of interest" description="Disordered" evidence="1">
    <location>
        <begin position="234"/>
        <end position="258"/>
    </location>
</feature>
<keyword evidence="4" id="KW-1185">Reference proteome</keyword>
<sequence length="336" mass="37852">MSELVLVIRFRLEDLIIKVDFFRAALDGGCVASLGRICGCFNPSNTTHSIECCGDEIMQLELTGETIIYQRTDSTCKPSSVTVPCVTSENRYRLDHEDKVNIYNNCSGQKRCDVHLQTFSDIKIQITVTCEPANRLFSKIETYPLRFTNKVAIFYINGKDYIGKEITKYCTAWSTNDEIYLEVLYINLGPRSCEKVKLSNLKLVCTDSGVTMFYTAIGLTANRSNIDVVCHGSKKDVTERPSPSPSPSPSSSPEGTCKDEDETNPYIMFGSILAAVIVINIVCIGVYCYIRYRKTPNEITTNVAYSNREDSNYDYSHNNYLHVTDNHVIDYEQLPA</sequence>
<dbReference type="CTD" id="20239116"/>
<organism evidence="3 4">
    <name type="scientific">Lottia gigantea</name>
    <name type="common">Giant owl limpet</name>
    <dbReference type="NCBI Taxonomy" id="225164"/>
    <lineage>
        <taxon>Eukaryota</taxon>
        <taxon>Metazoa</taxon>
        <taxon>Spiralia</taxon>
        <taxon>Lophotrochozoa</taxon>
        <taxon>Mollusca</taxon>
        <taxon>Gastropoda</taxon>
        <taxon>Patellogastropoda</taxon>
        <taxon>Lottioidea</taxon>
        <taxon>Lottiidae</taxon>
        <taxon>Lottia</taxon>
    </lineage>
</organism>
<proteinExistence type="predicted"/>
<keyword evidence="2" id="KW-0472">Membrane</keyword>
<dbReference type="AlphaFoldDB" id="V4BST0"/>
<feature type="transmembrane region" description="Helical" evidence="2">
    <location>
        <begin position="266"/>
        <end position="290"/>
    </location>
</feature>
<keyword evidence="2" id="KW-0812">Transmembrane</keyword>
<evidence type="ECO:0000256" key="2">
    <source>
        <dbReference type="SAM" id="Phobius"/>
    </source>
</evidence>
<protein>
    <submittedName>
        <fullName evidence="3">Uncharacterized protein</fullName>
    </submittedName>
</protein>
<accession>V4BST0</accession>
<dbReference type="EMBL" id="KB202124">
    <property type="protein sequence ID" value="ESO92124.1"/>
    <property type="molecule type" value="Genomic_DNA"/>
</dbReference>
<dbReference type="KEGG" id="lgi:LOTGIDRAFT_162775"/>
<keyword evidence="2" id="KW-1133">Transmembrane helix</keyword>
<dbReference type="GeneID" id="20239116"/>
<dbReference type="Proteomes" id="UP000030746">
    <property type="component" value="Unassembled WGS sequence"/>
</dbReference>